<reference evidence="2 3" key="1">
    <citation type="journal article" date="2012" name="Science">
        <title>The Paleozoic origin of enzymatic lignin decomposition reconstructed from 31 fungal genomes.</title>
        <authorList>
            <person name="Floudas D."/>
            <person name="Binder M."/>
            <person name="Riley R."/>
            <person name="Barry K."/>
            <person name="Blanchette R.A."/>
            <person name="Henrissat B."/>
            <person name="Martinez A.T."/>
            <person name="Otillar R."/>
            <person name="Spatafora J.W."/>
            <person name="Yadav J.S."/>
            <person name="Aerts A."/>
            <person name="Benoit I."/>
            <person name="Boyd A."/>
            <person name="Carlson A."/>
            <person name="Copeland A."/>
            <person name="Coutinho P.M."/>
            <person name="de Vries R.P."/>
            <person name="Ferreira P."/>
            <person name="Findley K."/>
            <person name="Foster B."/>
            <person name="Gaskell J."/>
            <person name="Glotzer D."/>
            <person name="Gorecki P."/>
            <person name="Heitman J."/>
            <person name="Hesse C."/>
            <person name="Hori C."/>
            <person name="Igarashi K."/>
            <person name="Jurgens J.A."/>
            <person name="Kallen N."/>
            <person name="Kersten P."/>
            <person name="Kohler A."/>
            <person name="Kuees U."/>
            <person name="Kumar T.K.A."/>
            <person name="Kuo A."/>
            <person name="LaButti K."/>
            <person name="Larrondo L.F."/>
            <person name="Lindquist E."/>
            <person name="Ling A."/>
            <person name="Lombard V."/>
            <person name="Lucas S."/>
            <person name="Lundell T."/>
            <person name="Martin R."/>
            <person name="McLaughlin D.J."/>
            <person name="Morgenstern I."/>
            <person name="Morin E."/>
            <person name="Murat C."/>
            <person name="Nagy L.G."/>
            <person name="Nolan M."/>
            <person name="Ohm R.A."/>
            <person name="Patyshakuliyeva A."/>
            <person name="Rokas A."/>
            <person name="Ruiz-Duenas F.J."/>
            <person name="Sabat G."/>
            <person name="Salamov A."/>
            <person name="Samejima M."/>
            <person name="Schmutz J."/>
            <person name="Slot J.C."/>
            <person name="St John F."/>
            <person name="Stenlid J."/>
            <person name="Sun H."/>
            <person name="Sun S."/>
            <person name="Syed K."/>
            <person name="Tsang A."/>
            <person name="Wiebenga A."/>
            <person name="Young D."/>
            <person name="Pisabarro A."/>
            <person name="Eastwood D.C."/>
            <person name="Martin F."/>
            <person name="Cullen D."/>
            <person name="Grigoriev I.V."/>
            <person name="Hibbett D.S."/>
        </authorList>
    </citation>
    <scope>NUCLEOTIDE SEQUENCE [LARGE SCALE GENOMIC DNA]</scope>
    <source>
        <strain evidence="2 3">DJM-731 SS1</strain>
    </source>
</reference>
<organism evidence="2 3">
    <name type="scientific">Dacryopinax primogenitus (strain DJM 731)</name>
    <name type="common">Brown rot fungus</name>
    <dbReference type="NCBI Taxonomy" id="1858805"/>
    <lineage>
        <taxon>Eukaryota</taxon>
        <taxon>Fungi</taxon>
        <taxon>Dikarya</taxon>
        <taxon>Basidiomycota</taxon>
        <taxon>Agaricomycotina</taxon>
        <taxon>Dacrymycetes</taxon>
        <taxon>Dacrymycetales</taxon>
        <taxon>Dacrymycetaceae</taxon>
        <taxon>Dacryopinax</taxon>
    </lineage>
</organism>
<dbReference type="AlphaFoldDB" id="M5FPZ3"/>
<evidence type="ECO:0008006" key="4">
    <source>
        <dbReference type="Google" id="ProtNLM"/>
    </source>
</evidence>
<feature type="signal peptide" evidence="1">
    <location>
        <begin position="1"/>
        <end position="15"/>
    </location>
</feature>
<name>M5FPZ3_DACPD</name>
<keyword evidence="1" id="KW-0732">Signal</keyword>
<sequence>MLSLLSLALIPLALSLPFQRAPLPRIVGTESCTPLTSGILTGESLSNPQNFFLWGTGNVLYYGGSDGLEVQFQACSPNFEAFTNNATFATGHLYVPYISKCLSVDPPNGPPPHVLQAEDCTYNEDSGQILQQWWMRNGTEGVEYVWAGYTDNLGSVQNAPTCQGGTFGFLLPDVDQPLTGGEVEVVCMSEEGARGFRIEPQN</sequence>
<accession>M5FPZ3</accession>
<evidence type="ECO:0000313" key="2">
    <source>
        <dbReference type="EMBL" id="EJT96639.1"/>
    </source>
</evidence>
<protein>
    <recommendedName>
        <fullName evidence="4">Ricin B lectin domain-containing protein</fullName>
    </recommendedName>
</protein>
<dbReference type="HOGENOM" id="CLU_118220_0_0_1"/>
<keyword evidence="3" id="KW-1185">Reference proteome</keyword>
<evidence type="ECO:0000256" key="1">
    <source>
        <dbReference type="SAM" id="SignalP"/>
    </source>
</evidence>
<dbReference type="GeneID" id="63689287"/>
<evidence type="ECO:0000313" key="3">
    <source>
        <dbReference type="Proteomes" id="UP000030653"/>
    </source>
</evidence>
<proteinExistence type="predicted"/>
<dbReference type="Proteomes" id="UP000030653">
    <property type="component" value="Unassembled WGS sequence"/>
</dbReference>
<feature type="chain" id="PRO_5012994595" description="Ricin B lectin domain-containing protein" evidence="1">
    <location>
        <begin position="16"/>
        <end position="202"/>
    </location>
</feature>
<dbReference type="EMBL" id="JH795882">
    <property type="protein sequence ID" value="EJT96639.1"/>
    <property type="molecule type" value="Genomic_DNA"/>
</dbReference>
<dbReference type="RefSeq" id="XP_040623537.1">
    <property type="nucleotide sequence ID" value="XM_040774225.1"/>
</dbReference>
<dbReference type="OrthoDB" id="3349148at2759"/>
<dbReference type="OMA" id="CTYNEDS"/>
<gene>
    <name evidence="2" type="ORF">DACRYDRAFT_25577</name>
</gene>